<organism evidence="1 2">
    <name type="scientific">Penicillium malachiteum</name>
    <dbReference type="NCBI Taxonomy" id="1324776"/>
    <lineage>
        <taxon>Eukaryota</taxon>
        <taxon>Fungi</taxon>
        <taxon>Dikarya</taxon>
        <taxon>Ascomycota</taxon>
        <taxon>Pezizomycotina</taxon>
        <taxon>Eurotiomycetes</taxon>
        <taxon>Eurotiomycetidae</taxon>
        <taxon>Eurotiales</taxon>
        <taxon>Aspergillaceae</taxon>
        <taxon>Penicillium</taxon>
    </lineage>
</organism>
<reference evidence="1" key="1">
    <citation type="journal article" date="2023" name="IMA Fungus">
        <title>Comparative genomic study of the Penicillium genus elucidates a diverse pangenome and 15 lateral gene transfer events.</title>
        <authorList>
            <person name="Petersen C."/>
            <person name="Sorensen T."/>
            <person name="Nielsen M.R."/>
            <person name="Sondergaard T.E."/>
            <person name="Sorensen J.L."/>
            <person name="Fitzpatrick D.A."/>
            <person name="Frisvad J.C."/>
            <person name="Nielsen K.L."/>
        </authorList>
    </citation>
    <scope>NUCLEOTIDE SEQUENCE</scope>
    <source>
        <strain evidence="1">IBT 17514</strain>
    </source>
</reference>
<gene>
    <name evidence="1" type="ORF">N7493_010875</name>
</gene>
<comment type="caution">
    <text evidence="1">The sequence shown here is derived from an EMBL/GenBank/DDBJ whole genome shotgun (WGS) entry which is preliminary data.</text>
</comment>
<evidence type="ECO:0000313" key="1">
    <source>
        <dbReference type="EMBL" id="KAJ5703737.1"/>
    </source>
</evidence>
<name>A0AAD6HB81_9EURO</name>
<sequence>MRERFELGQCLLHDTTSQVQLQFAAAATLSRPQNSNLKDSPIPYWPNPVSTWIKEAPEIEMSLSLSFGSEIASISSHLVEDLQKRLCNSLVWPELGFTITCKGRNIYTKPGLSEKNCLLLGLCRNISKPIIEKTRNLPAMLQNLPDIPPPQAMPVISLATIEIYMECNYWRRSEDSHRLPGMLFGYEEEPLSSFQDGLPFQAPYIDPMTALGSSPLTYFQEPAQNHGMPHQNDTDQFPESLLDLIDFGLQRLIVSSSFKKSHIQTHGDSLRNLRQLAPAVFNPKYREAVNQRAASIPVITKAITSMLKSNSNTDFQPQLANLPQERIEWIKNSLWLKAQALLPQPGPPRRRNGFFPPQLPANSPQANIDIDVAMSYTYEIFDEELLDLDDDWDDIEMSYGDLRGDPGEYDDLVHTDREDESDGLLLRSSSQASFQDLCESTQTTLDSHQSSLKEVSSSQTDTEMLFCISEHG</sequence>
<accession>A0AAD6HB81</accession>
<proteinExistence type="predicted"/>
<dbReference type="Proteomes" id="UP001215712">
    <property type="component" value="Unassembled WGS sequence"/>
</dbReference>
<protein>
    <submittedName>
        <fullName evidence="1">Uncharacterized protein</fullName>
    </submittedName>
</protein>
<dbReference type="EMBL" id="JAQJAN010000020">
    <property type="protein sequence ID" value="KAJ5703737.1"/>
    <property type="molecule type" value="Genomic_DNA"/>
</dbReference>
<keyword evidence="2" id="KW-1185">Reference proteome</keyword>
<evidence type="ECO:0000313" key="2">
    <source>
        <dbReference type="Proteomes" id="UP001215712"/>
    </source>
</evidence>
<dbReference type="AlphaFoldDB" id="A0AAD6HB81"/>
<reference evidence="1" key="2">
    <citation type="submission" date="2023-01" db="EMBL/GenBank/DDBJ databases">
        <authorList>
            <person name="Petersen C."/>
        </authorList>
    </citation>
    <scope>NUCLEOTIDE SEQUENCE</scope>
    <source>
        <strain evidence="1">IBT 17514</strain>
    </source>
</reference>